<organism evidence="3 4">
    <name type="scientific">Micractinium conductrix</name>
    <dbReference type="NCBI Taxonomy" id="554055"/>
    <lineage>
        <taxon>Eukaryota</taxon>
        <taxon>Viridiplantae</taxon>
        <taxon>Chlorophyta</taxon>
        <taxon>core chlorophytes</taxon>
        <taxon>Trebouxiophyceae</taxon>
        <taxon>Chlorellales</taxon>
        <taxon>Chlorellaceae</taxon>
        <taxon>Chlorella clade</taxon>
        <taxon>Micractinium</taxon>
    </lineage>
</organism>
<dbReference type="AlphaFoldDB" id="A0A2P6V1Q7"/>
<feature type="compositionally biased region" description="Gly residues" evidence="2">
    <location>
        <begin position="400"/>
        <end position="409"/>
    </location>
</feature>
<reference evidence="3 4" key="1">
    <citation type="journal article" date="2018" name="Plant J.">
        <title>Genome sequences of Chlorella sorokiniana UTEX 1602 and Micractinium conductrix SAG 241.80: implications to maltose excretion by a green alga.</title>
        <authorList>
            <person name="Arriola M.B."/>
            <person name="Velmurugan N."/>
            <person name="Zhang Y."/>
            <person name="Plunkett M.H."/>
            <person name="Hondzo H."/>
            <person name="Barney B.M."/>
        </authorList>
    </citation>
    <scope>NUCLEOTIDE SEQUENCE [LARGE SCALE GENOMIC DNA]</scope>
    <source>
        <strain evidence="3 4">SAG 241.80</strain>
    </source>
</reference>
<feature type="compositionally biased region" description="Gly residues" evidence="2">
    <location>
        <begin position="231"/>
        <end position="244"/>
    </location>
</feature>
<evidence type="ECO:0008006" key="5">
    <source>
        <dbReference type="Google" id="ProtNLM"/>
    </source>
</evidence>
<keyword evidence="4" id="KW-1185">Reference proteome</keyword>
<gene>
    <name evidence="3" type="ORF">C2E20_8323</name>
</gene>
<feature type="compositionally biased region" description="Low complexity" evidence="2">
    <location>
        <begin position="412"/>
        <end position="422"/>
    </location>
</feature>
<evidence type="ECO:0000256" key="1">
    <source>
        <dbReference type="SAM" id="Coils"/>
    </source>
</evidence>
<feature type="region of interest" description="Disordered" evidence="2">
    <location>
        <begin position="45"/>
        <end position="66"/>
    </location>
</feature>
<evidence type="ECO:0000313" key="4">
    <source>
        <dbReference type="Proteomes" id="UP000239649"/>
    </source>
</evidence>
<feature type="coiled-coil region" evidence="1">
    <location>
        <begin position="275"/>
        <end position="302"/>
    </location>
</feature>
<feature type="compositionally biased region" description="Acidic residues" evidence="2">
    <location>
        <begin position="478"/>
        <end position="501"/>
    </location>
</feature>
<accession>A0A2P6V1Q7</accession>
<proteinExistence type="predicted"/>
<protein>
    <recommendedName>
        <fullName evidence="5">BZIP domain-containing protein</fullName>
    </recommendedName>
</protein>
<name>A0A2P6V1Q7_9CHLO</name>
<feature type="region of interest" description="Disordered" evidence="2">
    <location>
        <begin position="768"/>
        <end position="790"/>
    </location>
</feature>
<feature type="region of interest" description="Disordered" evidence="2">
    <location>
        <begin position="341"/>
        <end position="422"/>
    </location>
</feature>
<feature type="region of interest" description="Disordered" evidence="2">
    <location>
        <begin position="216"/>
        <end position="273"/>
    </location>
</feature>
<sequence length="790" mass="82232">MDGGWASPPGGPSRGELEQGFLWFDAPALESTSMDFSQLLVGMQASPARDSGGPHGDGGGGGGALASPGPLLAALLPNAPLGMPQLPQPAMMMPPMPLPPMPLPQQPVLVPVTQLHAQSSVPAAQHAAAQQAAAAFQQQQAQQAAAAFQQQQGQQAAAAFQQQQAQQAAAAFQQQQAQQGAAAFQQQQGQQAAAAFQQQQAQQEAAQASAQRAAAAFQQQQAQQEQQEAGGAAGGGRGGGGRGGRGGRRRVSEEERRARNRATQARFRERQKVKNDAMAATYAAAESELQRLRGEHAGLESHQAALQKMLFTKDVALGVLGGPLPAAPSRGVGDTTMVQVKAEQQEQQEEEQQQQQQQQASLSVASPRGAAHLSSAHSASTGSAASASASASAGGSATMAGGGDGGGDGLQRRSSSGAGLSRAVARQMEQLGNDLTAHFAQLELPLDAHPDEAMAVGQATLVPSSAAGTAAALPEQAFEGEYEDDEEEWEEEEEGEAEETAAEPAGRAAGSGGGGSTTSSPLVSVRTRSARSGGQARGGEEQRLVQLARARPELLQRILSMSAEEFVADWRQKAAMFRDILHMQGAAPRSPTTQDELDRILSIFKEWSGTFSLTLRHKPENATALFATAATAPAELWRSVAARLEPSRAQRTMLQQLWHSYAGRVQALRAERAAAMEVVQHAAQHAATVTPASLPATTLNGLMSQYLALFDAAGRLSTLRDAEFVAMLQLMGRTGAVFSPLQKARLVAAAHPYFPDVVQVTSALAGGSGGGSGDVQMEEPGQGMPAPAPR</sequence>
<feature type="compositionally biased region" description="Gly residues" evidence="2">
    <location>
        <begin position="53"/>
        <end position="64"/>
    </location>
</feature>
<feature type="compositionally biased region" description="Low complexity" evidence="2">
    <location>
        <begin position="369"/>
        <end position="399"/>
    </location>
</feature>
<dbReference type="EMBL" id="LHPF02000043">
    <property type="protein sequence ID" value="PSC68020.1"/>
    <property type="molecule type" value="Genomic_DNA"/>
</dbReference>
<feature type="compositionally biased region" description="Low complexity" evidence="2">
    <location>
        <begin position="216"/>
        <end position="230"/>
    </location>
</feature>
<evidence type="ECO:0000256" key="2">
    <source>
        <dbReference type="SAM" id="MobiDB-lite"/>
    </source>
</evidence>
<keyword evidence="1" id="KW-0175">Coiled coil</keyword>
<feature type="region of interest" description="Disordered" evidence="2">
    <location>
        <begin position="478"/>
        <end position="544"/>
    </location>
</feature>
<dbReference type="OrthoDB" id="515818at2759"/>
<dbReference type="Proteomes" id="UP000239649">
    <property type="component" value="Unassembled WGS sequence"/>
</dbReference>
<evidence type="ECO:0000313" key="3">
    <source>
        <dbReference type="EMBL" id="PSC68020.1"/>
    </source>
</evidence>
<dbReference type="STRING" id="554055.A0A2P6V1Q7"/>
<comment type="caution">
    <text evidence="3">The sequence shown here is derived from an EMBL/GenBank/DDBJ whole genome shotgun (WGS) entry which is preliminary data.</text>
</comment>